<reference evidence="17" key="1">
    <citation type="journal article" date="2013" name="Science">
        <title>Comparative analysis of bat genomes provides insight into the evolution of flight and immunity.</title>
        <authorList>
            <person name="Zhang G."/>
            <person name="Cowled C."/>
            <person name="Shi Z."/>
            <person name="Huang Z."/>
            <person name="Bishop-Lilly K.A."/>
            <person name="Fang X."/>
            <person name="Wynne J.W."/>
            <person name="Xiong Z."/>
            <person name="Baker M.L."/>
            <person name="Zhao W."/>
            <person name="Tachedjian M."/>
            <person name="Zhu Y."/>
            <person name="Zhou P."/>
            <person name="Jiang X."/>
            <person name="Ng J."/>
            <person name="Yang L."/>
            <person name="Wu L."/>
            <person name="Xiao J."/>
            <person name="Feng Y."/>
            <person name="Chen Y."/>
            <person name="Sun X."/>
            <person name="Zhang Y."/>
            <person name="Marsh G.A."/>
            <person name="Crameri G."/>
            <person name="Broder C.C."/>
            <person name="Frey K.G."/>
            <person name="Wang L.F."/>
            <person name="Wang J."/>
        </authorList>
    </citation>
    <scope>NUCLEOTIDE SEQUENCE [LARGE SCALE GENOMIC DNA]</scope>
</reference>
<feature type="compositionally biased region" description="Low complexity" evidence="15">
    <location>
        <begin position="457"/>
        <end position="469"/>
    </location>
</feature>
<comment type="function">
    <text evidence="14">Probable chloride channel.</text>
</comment>
<dbReference type="GO" id="GO:0034707">
    <property type="term" value="C:chloride channel complex"/>
    <property type="evidence" value="ECO:0007669"/>
    <property type="project" value="UniProtKB-UniRule"/>
</dbReference>
<evidence type="ECO:0000256" key="12">
    <source>
        <dbReference type="ARBA" id="ARBA00023303"/>
    </source>
</evidence>
<feature type="transmembrane region" description="Helical" evidence="14">
    <location>
        <begin position="33"/>
        <end position="52"/>
    </location>
</feature>
<proteinExistence type="inferred from homology"/>
<evidence type="ECO:0000256" key="7">
    <source>
        <dbReference type="ARBA" id="ARBA00023065"/>
    </source>
</evidence>
<dbReference type="EMBL" id="KB108645">
    <property type="protein sequence ID" value="ELK28988.1"/>
    <property type="molecule type" value="Genomic_DNA"/>
</dbReference>
<sequence>MLGRWLGYLGLLLLDVAICLLALVGLIRSSKGILVGVCLLGVLALVISWGALGLELAASVGSSDFCVDPDAYVTRMVEEHAVLSGGEPKLSGSHKALVEMQDIVAELLRTVPREHPATQDPLLRVQEALNGTEVHLQHLTALVDCRSLHLDYVQALTGLCYDGVEGLIYLALFSFVTALMFSSIVCSVPHTWQQKRSQNANFQNPRCENTPLIGRESPPPSQGPCASGQQGIGTCSSPRPVASVLLCRLGGGHSRASPPPEGPRGLGPPFAIQAPVGRLTSWDTARHPGSSAGGLGRGPAGRGGFWVAFESCLGASGRWFGGRGRGARPGTAPTGPRRGWAECRLPKALPGRPRPAHTTSLSPTVHVQHESQIPRHQPAAPRLQPLLFPCQQRASPWLPQAASPAAPSPVSAGALPMEMRGSELHPVLGVHAWTHGSTVTDTGPSRSPTPLPSKDSGSQSPALGQAAAPAARTLDLRLQLSPSLRSPDASVVTRCPLPSPPCSCVSLAPSLPPDHRPLQPVARGSWAHLRLCLRQLRSLPLAPAAPALHAARGQPESPSLGRSPWCQTPSPQAWHPVPVHSLH</sequence>
<keyword evidence="12 14" id="KW-0407">Ion channel</keyword>
<keyword evidence="7 14" id="KW-0406">Ion transport</keyword>
<organism evidence="16 17">
    <name type="scientific">Myotis davidii</name>
    <name type="common">David's myotis</name>
    <dbReference type="NCBI Taxonomy" id="225400"/>
    <lineage>
        <taxon>Eukaryota</taxon>
        <taxon>Metazoa</taxon>
        <taxon>Chordata</taxon>
        <taxon>Craniata</taxon>
        <taxon>Vertebrata</taxon>
        <taxon>Euteleostomi</taxon>
        <taxon>Mammalia</taxon>
        <taxon>Eutheria</taxon>
        <taxon>Laurasiatheria</taxon>
        <taxon>Chiroptera</taxon>
        <taxon>Yangochiroptera</taxon>
        <taxon>Vespertilionidae</taxon>
        <taxon>Myotis</taxon>
    </lineage>
</organism>
<evidence type="ECO:0000256" key="5">
    <source>
        <dbReference type="ARBA" id="ARBA00022692"/>
    </source>
</evidence>
<keyword evidence="4" id="KW-1003">Cell membrane</keyword>
<feature type="compositionally biased region" description="Polar residues" evidence="15">
    <location>
        <begin position="435"/>
        <end position="448"/>
    </location>
</feature>
<evidence type="ECO:0000313" key="17">
    <source>
        <dbReference type="Proteomes" id="UP000010556"/>
    </source>
</evidence>
<keyword evidence="17" id="KW-1185">Reference proteome</keyword>
<evidence type="ECO:0000256" key="13">
    <source>
        <dbReference type="ARBA" id="ARBA00044642"/>
    </source>
</evidence>
<dbReference type="Proteomes" id="UP000010556">
    <property type="component" value="Unassembled WGS sequence"/>
</dbReference>
<evidence type="ECO:0000256" key="4">
    <source>
        <dbReference type="ARBA" id="ARBA00022475"/>
    </source>
</evidence>
<evidence type="ECO:0000256" key="8">
    <source>
        <dbReference type="ARBA" id="ARBA00023136"/>
    </source>
</evidence>
<dbReference type="InterPro" id="IPR006990">
    <property type="entry name" value="Tweety"/>
</dbReference>
<feature type="region of interest" description="Disordered" evidence="15">
    <location>
        <begin position="435"/>
        <end position="469"/>
    </location>
</feature>
<dbReference type="GO" id="GO:0005886">
    <property type="term" value="C:plasma membrane"/>
    <property type="evidence" value="ECO:0007669"/>
    <property type="project" value="UniProtKB-SubCell"/>
</dbReference>
<dbReference type="PANTHER" id="PTHR12424">
    <property type="entry name" value="TWEETY-RELATED"/>
    <property type="match status" value="1"/>
</dbReference>
<feature type="region of interest" description="Disordered" evidence="15">
    <location>
        <begin position="549"/>
        <end position="572"/>
    </location>
</feature>
<evidence type="ECO:0000256" key="1">
    <source>
        <dbReference type="ARBA" id="ARBA00004651"/>
    </source>
</evidence>
<keyword evidence="5 14" id="KW-0812">Transmembrane</keyword>
<evidence type="ECO:0000256" key="10">
    <source>
        <dbReference type="ARBA" id="ARBA00023180"/>
    </source>
</evidence>
<dbReference type="GO" id="GO:0005229">
    <property type="term" value="F:intracellularly calcium-gated chloride channel activity"/>
    <property type="evidence" value="ECO:0007669"/>
    <property type="project" value="TreeGrafter"/>
</dbReference>
<evidence type="ECO:0000256" key="6">
    <source>
        <dbReference type="ARBA" id="ARBA00022989"/>
    </source>
</evidence>
<dbReference type="GO" id="GO:0072320">
    <property type="term" value="F:volume-sensitive chloride channel activity"/>
    <property type="evidence" value="ECO:0007669"/>
    <property type="project" value="TreeGrafter"/>
</dbReference>
<evidence type="ECO:0000256" key="2">
    <source>
        <dbReference type="ARBA" id="ARBA00009849"/>
    </source>
</evidence>
<comment type="caution">
    <text evidence="14">Lacks conserved residue(s) required for the propagation of feature annotation.</text>
</comment>
<keyword evidence="11 14" id="KW-0868">Chloride</keyword>
<keyword evidence="8 14" id="KW-0472">Membrane</keyword>
<evidence type="ECO:0000256" key="15">
    <source>
        <dbReference type="SAM" id="MobiDB-lite"/>
    </source>
</evidence>
<evidence type="ECO:0000256" key="11">
    <source>
        <dbReference type="ARBA" id="ARBA00023214"/>
    </source>
</evidence>
<dbReference type="Pfam" id="PF04906">
    <property type="entry name" value="Tweety"/>
    <property type="match status" value="1"/>
</dbReference>
<evidence type="ECO:0000256" key="9">
    <source>
        <dbReference type="ARBA" id="ARBA00023173"/>
    </source>
</evidence>
<comment type="catalytic activity">
    <reaction evidence="13">
        <text>L-glutamate(out) = L-glutamate(in)</text>
        <dbReference type="Rhea" id="RHEA:66336"/>
        <dbReference type="ChEBI" id="CHEBI:29985"/>
    </reaction>
    <physiologicalReaction direction="right-to-left" evidence="13">
        <dbReference type="Rhea" id="RHEA:66338"/>
    </physiologicalReaction>
</comment>
<keyword evidence="10" id="KW-0325">Glycoprotein</keyword>
<feature type="compositionally biased region" description="Low complexity" evidence="15">
    <location>
        <begin position="328"/>
        <end position="338"/>
    </location>
</feature>
<feature type="region of interest" description="Disordered" evidence="15">
    <location>
        <begin position="320"/>
        <end position="377"/>
    </location>
</feature>
<keyword evidence="3 14" id="KW-0813">Transport</keyword>
<feature type="transmembrane region" description="Helical" evidence="14">
    <location>
        <begin position="6"/>
        <end position="26"/>
    </location>
</feature>
<comment type="similarity">
    <text evidence="2 14">Belongs to the tweety family.</text>
</comment>
<evidence type="ECO:0000256" key="14">
    <source>
        <dbReference type="RuleBase" id="RU361114"/>
    </source>
</evidence>
<feature type="region of interest" description="Disordered" evidence="15">
    <location>
        <begin position="197"/>
        <end position="234"/>
    </location>
</feature>
<feature type="compositionally biased region" description="Polar residues" evidence="15">
    <location>
        <begin position="197"/>
        <end position="207"/>
    </location>
</feature>
<comment type="subcellular location">
    <subcellularLocation>
        <location evidence="1">Cell membrane</location>
        <topology evidence="1">Multi-pass membrane protein</topology>
    </subcellularLocation>
</comment>
<name>L5LU58_MYODS</name>
<keyword evidence="9 14" id="KW-0869">Chloride channel</keyword>
<dbReference type="PANTHER" id="PTHR12424:SF4">
    <property type="entry name" value="PROTEIN TWEETY HOMOLOG 3"/>
    <property type="match status" value="1"/>
</dbReference>
<protein>
    <recommendedName>
        <fullName evidence="14">Protein tweety homolog</fullName>
    </recommendedName>
</protein>
<feature type="transmembrane region" description="Helical" evidence="14">
    <location>
        <begin position="167"/>
        <end position="188"/>
    </location>
</feature>
<keyword evidence="6 14" id="KW-1133">Transmembrane helix</keyword>
<evidence type="ECO:0000256" key="3">
    <source>
        <dbReference type="ARBA" id="ARBA00022448"/>
    </source>
</evidence>
<evidence type="ECO:0000313" key="16">
    <source>
        <dbReference type="EMBL" id="ELK28988.1"/>
    </source>
</evidence>
<accession>L5LU58</accession>
<dbReference type="AlphaFoldDB" id="L5LU58"/>
<gene>
    <name evidence="16" type="ORF">MDA_GLEAN10021492</name>
</gene>